<dbReference type="Proteomes" id="UP001303373">
    <property type="component" value="Chromosome 3"/>
</dbReference>
<evidence type="ECO:0000313" key="2">
    <source>
        <dbReference type="Proteomes" id="UP001303373"/>
    </source>
</evidence>
<keyword evidence="2" id="KW-1185">Reference proteome</keyword>
<sequence length="156" mass="16929">MRSTHLTCLAFGSAAAWTTNHASTSEVTHSWHIKDFKTLVTFRDSYTDLSRLDYYISHGGQALSVGWVDMEHNYAVAGAVCSNTITPRHSAAINAPFPPCNKMADSQALLPNGTKFLLDPPSSTIYALFIGTNDLGPSAFFTGNPIRGSTIPDYID</sequence>
<name>A0AAQ3M1P3_9PEZI</name>
<dbReference type="AlphaFoldDB" id="A0AAQ3M1P3"/>
<dbReference type="InterPro" id="IPR036514">
    <property type="entry name" value="SGNH_hydro_sf"/>
</dbReference>
<dbReference type="Gene3D" id="3.40.50.1110">
    <property type="entry name" value="SGNH hydrolase"/>
    <property type="match status" value="1"/>
</dbReference>
<evidence type="ECO:0000313" key="1">
    <source>
        <dbReference type="EMBL" id="WPG99179.1"/>
    </source>
</evidence>
<reference evidence="1 2" key="1">
    <citation type="submission" date="2023-11" db="EMBL/GenBank/DDBJ databases">
        <title>An acidophilic fungus is an integral part of prey digestion in a carnivorous sundew plant.</title>
        <authorList>
            <person name="Tsai I.J."/>
        </authorList>
    </citation>
    <scope>NUCLEOTIDE SEQUENCE [LARGE SCALE GENOMIC DNA]</scope>
    <source>
        <strain evidence="1">169a</strain>
    </source>
</reference>
<organism evidence="1 2">
    <name type="scientific">Acrodontium crateriforme</name>
    <dbReference type="NCBI Taxonomy" id="150365"/>
    <lineage>
        <taxon>Eukaryota</taxon>
        <taxon>Fungi</taxon>
        <taxon>Dikarya</taxon>
        <taxon>Ascomycota</taxon>
        <taxon>Pezizomycotina</taxon>
        <taxon>Dothideomycetes</taxon>
        <taxon>Dothideomycetidae</taxon>
        <taxon>Mycosphaerellales</taxon>
        <taxon>Teratosphaeriaceae</taxon>
        <taxon>Acrodontium</taxon>
    </lineage>
</organism>
<protein>
    <submittedName>
        <fullName evidence="1">Carbohydrate esterase family 16 protein</fullName>
    </submittedName>
</protein>
<proteinExistence type="predicted"/>
<accession>A0AAQ3M1P3</accession>
<gene>
    <name evidence="1" type="ORF">R9X50_00199000</name>
</gene>
<dbReference type="EMBL" id="CP138582">
    <property type="protein sequence ID" value="WPG99179.1"/>
    <property type="molecule type" value="Genomic_DNA"/>
</dbReference>